<sequence length="944" mass="102927">MGIHSKTPTLAVNDSRGLAILTINYWRADAALPSEKRIERTLRDPAGRAVKQWDARMWALQADDPDTPPSVVSVCALNDSVLRSVSTDAGGSVQLHGLAGEQLLGWDSRMTRREVEYDDLLRPLAVFEEGAGVPRRCAERFAYGSPVAGDPLHNQLGQLIRHDDPAGSVLFEQFSITGQCSTNTRRFTLEPVAPDWPEAVTDRQKLLEAGAGASTQRRFAPHDAVLEQVDAGGHRQTFALTLDGRLRAVDLQLGLQTEGYPVVSDIRYDAQGQVTQELAGNGVLTTLGYRAEDGRLSSRHAQDRLGNVLQHLLYDYDPVGNVTRIEDQALPVRWFANQRIEPVSLYRYDSLSQLRQASGWEAGIAGGGPTAVANYTQSYRYDAGGNLLELTHVGAQSPGHQLQAARYSNRCLPWRNGVPPDEAEIGAAFDARGNLLLLDQGRQLQWNLRNQLDSVVAVQRESRVDDRESYLYDGTGQRVRKTRLSLAGARSLLADVRYLPGLEMRADTGTGERLQVIIVEAGLNSVRVLHWKSPPPTGINDLFRYSFSDHLGSISLELDADGQLISREHFYPFGATAWADEPDVSYKTVRYSGKERDATGLYYYGYRYYMPWLQRWLNPDPKGFVDGANLFQMVGNSPIRYLDSDGGGREDTSALTQSAQKQSQLLGSMSSVAADVRNSLLNHTQPRHRFQALARRVVTQLASHVVRAGAEAIGGAAGGGLGGTFGPAGGVLGAKLGTAAGGKLADAAISAVVDTYQLNRPINFTGREMNPKAFVESVEPKKQLSLAQAKLELFAHDPRTSEGRSRLAAIVRNKAEEKLLSVAEDKLGSQTPGLIQTGREFALAAQGLNAEALSQTWEDIPVNIDMATFRTQAIVTELATSGVADPELFEKVSELSFQTSSTVLALERTQDFIGLVAPKPYAGRAHSLGQRAGPILKRQKSVGG</sequence>
<proteinExistence type="predicted"/>
<dbReference type="NCBIfam" id="TIGR03696">
    <property type="entry name" value="Rhs_assc_core"/>
    <property type="match status" value="1"/>
</dbReference>
<comment type="caution">
    <text evidence="1">The sequence shown here is derived from an EMBL/GenBank/DDBJ whole genome shotgun (WGS) entry which is preliminary data.</text>
</comment>
<dbReference type="InterPro" id="IPR022385">
    <property type="entry name" value="Rhs_assc_core"/>
</dbReference>
<dbReference type="Proteomes" id="UP001605918">
    <property type="component" value="Unassembled WGS sequence"/>
</dbReference>
<reference evidence="1 2" key="1">
    <citation type="submission" date="2024-10" db="EMBL/GenBank/DDBJ databases">
        <title>Whole genome of Pseudomonas sp Strain RB5.</title>
        <authorList>
            <person name="Selami N."/>
        </authorList>
    </citation>
    <scope>NUCLEOTIDE SEQUENCE [LARGE SCALE GENOMIC DNA]</scope>
    <source>
        <strain evidence="1 2">RB5</strain>
    </source>
</reference>
<organism evidence="1 2">
    <name type="scientific">Pseudomonas retamae</name>
    <dbReference type="NCBI Taxonomy" id="702110"/>
    <lineage>
        <taxon>Bacteria</taxon>
        <taxon>Pseudomonadati</taxon>
        <taxon>Pseudomonadota</taxon>
        <taxon>Gammaproteobacteria</taxon>
        <taxon>Pseudomonadales</taxon>
        <taxon>Pseudomonadaceae</taxon>
        <taxon>Pseudomonas</taxon>
    </lineage>
</organism>
<dbReference type="PANTHER" id="PTHR32305:SF15">
    <property type="entry name" value="PROTEIN RHSA-RELATED"/>
    <property type="match status" value="1"/>
</dbReference>
<dbReference type="RefSeq" id="WP_394507421.1">
    <property type="nucleotide sequence ID" value="NZ_JBIEIL010000009.1"/>
</dbReference>
<evidence type="ECO:0000313" key="2">
    <source>
        <dbReference type="Proteomes" id="UP001605918"/>
    </source>
</evidence>
<dbReference type="EMBL" id="JBIEIL010000009">
    <property type="protein sequence ID" value="MFG6206314.1"/>
    <property type="molecule type" value="Genomic_DNA"/>
</dbReference>
<accession>A0ABW7DE36</accession>
<dbReference type="Gene3D" id="2.180.10.10">
    <property type="entry name" value="RHS repeat-associated core"/>
    <property type="match status" value="1"/>
</dbReference>
<protein>
    <submittedName>
        <fullName evidence="1">RHS repeat domain-containing protein</fullName>
    </submittedName>
</protein>
<dbReference type="InterPro" id="IPR050708">
    <property type="entry name" value="T6SS_VgrG/RHS"/>
</dbReference>
<name>A0ABW7DE36_9PSED</name>
<dbReference type="PANTHER" id="PTHR32305">
    <property type="match status" value="1"/>
</dbReference>
<gene>
    <name evidence="1" type="ORF">ACGSLL_18280</name>
</gene>
<keyword evidence="2" id="KW-1185">Reference proteome</keyword>
<evidence type="ECO:0000313" key="1">
    <source>
        <dbReference type="EMBL" id="MFG6206314.1"/>
    </source>
</evidence>